<name>A0A6A6TPY5_9PLEO</name>
<evidence type="ECO:0000313" key="2">
    <source>
        <dbReference type="EMBL" id="KAF2660654.1"/>
    </source>
</evidence>
<dbReference type="AlphaFoldDB" id="A0A6A6TPY5"/>
<feature type="region of interest" description="Disordered" evidence="1">
    <location>
        <begin position="66"/>
        <end position="91"/>
    </location>
</feature>
<protein>
    <submittedName>
        <fullName evidence="2">Uncharacterized protein</fullName>
    </submittedName>
</protein>
<sequence>MALVSSIPQHSFSTNNDNDRMSHTNITDPTVYKDIILANARFIFGPDRLYDLLLCTETSADGERDGLHLVSYSSTPADDDEGDKAEKEEKVEDVKKIEAEKRLGDRYCKWHMAAYYLKKRDSVLFLYRELCDDVAQAAAGKFSMVFPELIEARDEEFAAIQK</sequence>
<evidence type="ECO:0000313" key="3">
    <source>
        <dbReference type="Proteomes" id="UP000799324"/>
    </source>
</evidence>
<dbReference type="EMBL" id="MU004298">
    <property type="protein sequence ID" value="KAF2660654.1"/>
    <property type="molecule type" value="Genomic_DNA"/>
</dbReference>
<evidence type="ECO:0000256" key="1">
    <source>
        <dbReference type="SAM" id="MobiDB-lite"/>
    </source>
</evidence>
<feature type="compositionally biased region" description="Polar residues" evidence="1">
    <location>
        <begin position="1"/>
        <end position="16"/>
    </location>
</feature>
<accession>A0A6A6TPY5</accession>
<reference evidence="2" key="1">
    <citation type="journal article" date="2020" name="Stud. Mycol.">
        <title>101 Dothideomycetes genomes: a test case for predicting lifestyles and emergence of pathogens.</title>
        <authorList>
            <person name="Haridas S."/>
            <person name="Albert R."/>
            <person name="Binder M."/>
            <person name="Bloem J."/>
            <person name="Labutti K."/>
            <person name="Salamov A."/>
            <person name="Andreopoulos B."/>
            <person name="Baker S."/>
            <person name="Barry K."/>
            <person name="Bills G."/>
            <person name="Bluhm B."/>
            <person name="Cannon C."/>
            <person name="Castanera R."/>
            <person name="Culley D."/>
            <person name="Daum C."/>
            <person name="Ezra D."/>
            <person name="Gonzalez J."/>
            <person name="Henrissat B."/>
            <person name="Kuo A."/>
            <person name="Liang C."/>
            <person name="Lipzen A."/>
            <person name="Lutzoni F."/>
            <person name="Magnuson J."/>
            <person name="Mondo S."/>
            <person name="Nolan M."/>
            <person name="Ohm R."/>
            <person name="Pangilinan J."/>
            <person name="Park H.-J."/>
            <person name="Ramirez L."/>
            <person name="Alfaro M."/>
            <person name="Sun H."/>
            <person name="Tritt A."/>
            <person name="Yoshinaga Y."/>
            <person name="Zwiers L.-H."/>
            <person name="Turgeon B."/>
            <person name="Goodwin S."/>
            <person name="Spatafora J."/>
            <person name="Crous P."/>
            <person name="Grigoriev I."/>
        </authorList>
    </citation>
    <scope>NUCLEOTIDE SEQUENCE</scope>
    <source>
        <strain evidence="2">CBS 122681</strain>
    </source>
</reference>
<gene>
    <name evidence="2" type="ORF">K491DRAFT_711556</name>
</gene>
<proteinExistence type="predicted"/>
<dbReference type="Proteomes" id="UP000799324">
    <property type="component" value="Unassembled WGS sequence"/>
</dbReference>
<organism evidence="2 3">
    <name type="scientific">Lophiostoma macrostomum CBS 122681</name>
    <dbReference type="NCBI Taxonomy" id="1314788"/>
    <lineage>
        <taxon>Eukaryota</taxon>
        <taxon>Fungi</taxon>
        <taxon>Dikarya</taxon>
        <taxon>Ascomycota</taxon>
        <taxon>Pezizomycotina</taxon>
        <taxon>Dothideomycetes</taxon>
        <taxon>Pleosporomycetidae</taxon>
        <taxon>Pleosporales</taxon>
        <taxon>Lophiostomataceae</taxon>
        <taxon>Lophiostoma</taxon>
    </lineage>
</organism>
<feature type="region of interest" description="Disordered" evidence="1">
    <location>
        <begin position="1"/>
        <end position="23"/>
    </location>
</feature>
<keyword evidence="3" id="KW-1185">Reference proteome</keyword>